<feature type="domain" description="Amine oxidase" evidence="1">
    <location>
        <begin position="55"/>
        <end position="153"/>
    </location>
</feature>
<dbReference type="InterPro" id="IPR002937">
    <property type="entry name" value="Amino_oxidase"/>
</dbReference>
<dbReference type="EMBL" id="UINC01000093">
    <property type="protein sequence ID" value="SUZ48920.1"/>
    <property type="molecule type" value="Genomic_DNA"/>
</dbReference>
<feature type="domain" description="Amine oxidase" evidence="1">
    <location>
        <begin position="159"/>
        <end position="401"/>
    </location>
</feature>
<dbReference type="GO" id="GO:0009063">
    <property type="term" value="P:amino acid catabolic process"/>
    <property type="evidence" value="ECO:0007669"/>
    <property type="project" value="TreeGrafter"/>
</dbReference>
<dbReference type="PANTHER" id="PTHR10742">
    <property type="entry name" value="FLAVIN MONOAMINE OXIDASE"/>
    <property type="match status" value="1"/>
</dbReference>
<sequence>MSEMNRREFLLKSLISLAGMTIISCEDSPEEKEDSPGKLKGNQPPKSIIIIGAGLSGLVAGFELKQAGHEVIILEARDRVGGRVLTVRDPFSEGLFAEAGAARIPHDHDLTLGYADYFGLKVDSFYPQDGYYTNYFGNTRSLIPAEEFLEGRPWEGSVKHKEYSKILGGTDQLPKAFFDSLVEDVHFSNDVLFIDQTQDDIVVKVSDGTEYTCDYIICTVPLPVLNMIEFSPPLSNEKMDASNGGYYYAPSTRVFIQFKNRFWENDGLNGWGYTDWPEEIWQPSWNRDGTKGILLSYLRYEQATDIDLLPENDRIENVINRWENVFPGAQSNIDTGLSFSWMEENWSRGAWASPSEEQNELYSSHIGKTEGRVYFAGEHTTEYHGWMQGALQSGIRAAEGIHYGDNFGQLV</sequence>
<evidence type="ECO:0000259" key="1">
    <source>
        <dbReference type="Pfam" id="PF01593"/>
    </source>
</evidence>
<accession>A0A381N2T2</accession>
<protein>
    <recommendedName>
        <fullName evidence="1">Amine oxidase domain-containing protein</fullName>
    </recommendedName>
</protein>
<gene>
    <name evidence="2" type="ORF">METZ01_LOCUS1774</name>
</gene>
<dbReference type="Pfam" id="PF01593">
    <property type="entry name" value="Amino_oxidase"/>
    <property type="match status" value="2"/>
</dbReference>
<dbReference type="PANTHER" id="PTHR10742:SF342">
    <property type="entry name" value="AMINE OXIDASE"/>
    <property type="match status" value="1"/>
</dbReference>
<name>A0A381N2T2_9ZZZZ</name>
<dbReference type="InterPro" id="IPR050281">
    <property type="entry name" value="Flavin_monoamine_oxidase"/>
</dbReference>
<reference evidence="2" key="1">
    <citation type="submission" date="2018-05" db="EMBL/GenBank/DDBJ databases">
        <authorList>
            <person name="Lanie J.A."/>
            <person name="Ng W.-L."/>
            <person name="Kazmierczak K.M."/>
            <person name="Andrzejewski T.M."/>
            <person name="Davidsen T.M."/>
            <person name="Wayne K.J."/>
            <person name="Tettelin H."/>
            <person name="Glass J.I."/>
            <person name="Rusch D."/>
            <person name="Podicherti R."/>
            <person name="Tsui H.-C.T."/>
            <person name="Winkler M.E."/>
        </authorList>
    </citation>
    <scope>NUCLEOTIDE SEQUENCE</scope>
</reference>
<dbReference type="InterPro" id="IPR036188">
    <property type="entry name" value="FAD/NAD-bd_sf"/>
</dbReference>
<dbReference type="PROSITE" id="PS51257">
    <property type="entry name" value="PROKAR_LIPOPROTEIN"/>
    <property type="match status" value="1"/>
</dbReference>
<dbReference type="GO" id="GO:0001716">
    <property type="term" value="F:L-amino-acid oxidase activity"/>
    <property type="evidence" value="ECO:0007669"/>
    <property type="project" value="TreeGrafter"/>
</dbReference>
<evidence type="ECO:0000313" key="2">
    <source>
        <dbReference type="EMBL" id="SUZ48920.1"/>
    </source>
</evidence>
<dbReference type="AlphaFoldDB" id="A0A381N2T2"/>
<proteinExistence type="predicted"/>
<dbReference type="Gene3D" id="3.50.50.60">
    <property type="entry name" value="FAD/NAD(P)-binding domain"/>
    <property type="match status" value="2"/>
</dbReference>
<dbReference type="SUPFAM" id="SSF51905">
    <property type="entry name" value="FAD/NAD(P)-binding domain"/>
    <property type="match status" value="1"/>
</dbReference>
<dbReference type="SUPFAM" id="SSF54373">
    <property type="entry name" value="FAD-linked reductases, C-terminal domain"/>
    <property type="match status" value="1"/>
</dbReference>
<dbReference type="Gene3D" id="3.90.660.10">
    <property type="match status" value="1"/>
</dbReference>
<organism evidence="2">
    <name type="scientific">marine metagenome</name>
    <dbReference type="NCBI Taxonomy" id="408172"/>
    <lineage>
        <taxon>unclassified sequences</taxon>
        <taxon>metagenomes</taxon>
        <taxon>ecological metagenomes</taxon>
    </lineage>
</organism>